<dbReference type="GO" id="GO:0004888">
    <property type="term" value="F:transmembrane signaling receptor activity"/>
    <property type="evidence" value="ECO:0007669"/>
    <property type="project" value="InterPro"/>
</dbReference>
<evidence type="ECO:0000256" key="2">
    <source>
        <dbReference type="ARBA" id="ARBA00022475"/>
    </source>
</evidence>
<evidence type="ECO:0000256" key="7">
    <source>
        <dbReference type="PROSITE-ProRule" id="PRU00284"/>
    </source>
</evidence>
<dbReference type="PROSITE" id="PS50885">
    <property type="entry name" value="HAMP"/>
    <property type="match status" value="1"/>
</dbReference>
<evidence type="ECO:0000259" key="9">
    <source>
        <dbReference type="PROSITE" id="PS50111"/>
    </source>
</evidence>
<comment type="similarity">
    <text evidence="6">Belongs to the methyl-accepting chemotaxis (MCP) protein family.</text>
</comment>
<dbReference type="InterPro" id="IPR004090">
    <property type="entry name" value="Chemotax_Me-accpt_rcpt"/>
</dbReference>
<gene>
    <name evidence="11" type="ORF">CRM94_09950</name>
</gene>
<dbReference type="PROSITE" id="PS50111">
    <property type="entry name" value="CHEMOTAXIS_TRANSDUC_2"/>
    <property type="match status" value="1"/>
</dbReference>
<evidence type="ECO:0000256" key="5">
    <source>
        <dbReference type="ARBA" id="ARBA00023136"/>
    </source>
</evidence>
<dbReference type="PANTHER" id="PTHR43531">
    <property type="entry name" value="PROTEIN ICFG"/>
    <property type="match status" value="1"/>
</dbReference>
<keyword evidence="2" id="KW-1003">Cell membrane</keyword>
<accession>A0A2A7SG66</accession>
<dbReference type="CDD" id="cd06225">
    <property type="entry name" value="HAMP"/>
    <property type="match status" value="1"/>
</dbReference>
<comment type="subcellular location">
    <subcellularLocation>
        <location evidence="1">Cell membrane</location>
        <topology evidence="1">Multi-pass membrane protein</topology>
    </subcellularLocation>
</comment>
<dbReference type="Pfam" id="PF02743">
    <property type="entry name" value="dCache_1"/>
    <property type="match status" value="1"/>
</dbReference>
<evidence type="ECO:0000256" key="3">
    <source>
        <dbReference type="ARBA" id="ARBA00022692"/>
    </source>
</evidence>
<dbReference type="Pfam" id="PF00672">
    <property type="entry name" value="HAMP"/>
    <property type="match status" value="1"/>
</dbReference>
<dbReference type="CDD" id="cd11386">
    <property type="entry name" value="MCP_signal"/>
    <property type="match status" value="1"/>
</dbReference>
<evidence type="ECO:0000313" key="11">
    <source>
        <dbReference type="EMBL" id="PEH42443.1"/>
    </source>
</evidence>
<keyword evidence="7" id="KW-0807">Transducer</keyword>
<feature type="transmembrane region" description="Helical" evidence="8">
    <location>
        <begin position="271"/>
        <end position="298"/>
    </location>
</feature>
<evidence type="ECO:0000256" key="1">
    <source>
        <dbReference type="ARBA" id="ARBA00004651"/>
    </source>
</evidence>
<keyword evidence="4 8" id="KW-1133">Transmembrane helix</keyword>
<dbReference type="GO" id="GO:0005886">
    <property type="term" value="C:plasma membrane"/>
    <property type="evidence" value="ECO:0007669"/>
    <property type="project" value="UniProtKB-SubCell"/>
</dbReference>
<proteinExistence type="inferred from homology"/>
<evidence type="ECO:0000256" key="6">
    <source>
        <dbReference type="ARBA" id="ARBA00029447"/>
    </source>
</evidence>
<dbReference type="Proteomes" id="UP000220629">
    <property type="component" value="Unassembled WGS sequence"/>
</dbReference>
<dbReference type="CDD" id="cd12913">
    <property type="entry name" value="PDC1_MCP_like"/>
    <property type="match status" value="1"/>
</dbReference>
<dbReference type="PANTHER" id="PTHR43531:SF16">
    <property type="entry name" value="METHYL-ACCEPTING CHEMOTAXIS PROTEIN II"/>
    <property type="match status" value="1"/>
</dbReference>
<dbReference type="InterPro" id="IPR029151">
    <property type="entry name" value="Sensor-like_sf"/>
</dbReference>
<dbReference type="Gene3D" id="3.30.450.20">
    <property type="entry name" value="PAS domain"/>
    <property type="match status" value="2"/>
</dbReference>
<dbReference type="SUPFAM" id="SSF58104">
    <property type="entry name" value="Methyl-accepting chemotaxis protein (MCP) signaling domain"/>
    <property type="match status" value="1"/>
</dbReference>
<evidence type="ECO:0000256" key="8">
    <source>
        <dbReference type="SAM" id="Phobius"/>
    </source>
</evidence>
<protein>
    <submittedName>
        <fullName evidence="11">Methyl-accepting chemotaxis protein</fullName>
    </submittedName>
</protein>
<dbReference type="SMART" id="SM00283">
    <property type="entry name" value="MA"/>
    <property type="match status" value="1"/>
</dbReference>
<dbReference type="Gene3D" id="1.10.287.950">
    <property type="entry name" value="Methyl-accepting chemotaxis protein"/>
    <property type="match status" value="1"/>
</dbReference>
<keyword evidence="3 8" id="KW-0812">Transmembrane</keyword>
<feature type="domain" description="Methyl-accepting transducer" evidence="9">
    <location>
        <begin position="354"/>
        <end position="583"/>
    </location>
</feature>
<evidence type="ECO:0000259" key="10">
    <source>
        <dbReference type="PROSITE" id="PS50885"/>
    </source>
</evidence>
<dbReference type="AlphaFoldDB" id="A0A2A7SG66"/>
<dbReference type="SUPFAM" id="SSF103190">
    <property type="entry name" value="Sensory domain-like"/>
    <property type="match status" value="1"/>
</dbReference>
<reference evidence="12" key="1">
    <citation type="submission" date="2017-09" db="EMBL/GenBank/DDBJ databases">
        <title>FDA dAtabase for Regulatory Grade micrObial Sequences (FDA-ARGOS): Supporting development and validation of Infectious Disease Dx tests.</title>
        <authorList>
            <person name="Minogue T."/>
            <person name="Wolcott M."/>
            <person name="Wasieloski L."/>
            <person name="Aguilar W."/>
            <person name="Moore D."/>
            <person name="Tallon L."/>
            <person name="Sadzewicz L."/>
            <person name="Ott S."/>
            <person name="Zhao X."/>
            <person name="Nagaraj S."/>
            <person name="Vavikolanu K."/>
            <person name="Aluvathingal J."/>
            <person name="Nadendla S."/>
            <person name="Sichtig H."/>
        </authorList>
    </citation>
    <scope>NUCLEOTIDE SEQUENCE [LARGE SCALE GENOMIC DNA]</scope>
    <source>
        <strain evidence="12">FDAARGOS_390</strain>
    </source>
</reference>
<dbReference type="InterPro" id="IPR051310">
    <property type="entry name" value="MCP_chemotaxis"/>
</dbReference>
<dbReference type="CDD" id="cd12912">
    <property type="entry name" value="PDC2_MCP_like"/>
    <property type="match status" value="1"/>
</dbReference>
<evidence type="ECO:0000313" key="12">
    <source>
        <dbReference type="Proteomes" id="UP000220629"/>
    </source>
</evidence>
<dbReference type="GO" id="GO:0006935">
    <property type="term" value="P:chemotaxis"/>
    <property type="evidence" value="ECO:0007669"/>
    <property type="project" value="InterPro"/>
</dbReference>
<name>A0A2A7SG66_BURGA</name>
<feature type="domain" description="HAMP" evidence="10">
    <location>
        <begin position="295"/>
        <end position="349"/>
    </location>
</feature>
<dbReference type="GO" id="GO:0007165">
    <property type="term" value="P:signal transduction"/>
    <property type="evidence" value="ECO:0007669"/>
    <property type="project" value="UniProtKB-KW"/>
</dbReference>
<dbReference type="FunFam" id="1.10.287.950:FF:000001">
    <property type="entry name" value="Methyl-accepting chemotaxis sensory transducer"/>
    <property type="match status" value="1"/>
</dbReference>
<organism evidence="11 12">
    <name type="scientific">Burkholderia gladioli</name>
    <name type="common">Pseudomonas marginata</name>
    <name type="synonym">Phytomonas marginata</name>
    <dbReference type="NCBI Taxonomy" id="28095"/>
    <lineage>
        <taxon>Bacteria</taxon>
        <taxon>Pseudomonadati</taxon>
        <taxon>Pseudomonadota</taxon>
        <taxon>Betaproteobacteria</taxon>
        <taxon>Burkholderiales</taxon>
        <taxon>Burkholderiaceae</taxon>
        <taxon>Burkholderia</taxon>
    </lineage>
</organism>
<evidence type="ECO:0000256" key="4">
    <source>
        <dbReference type="ARBA" id="ARBA00022989"/>
    </source>
</evidence>
<dbReference type="PRINTS" id="PR00260">
    <property type="entry name" value="CHEMTRNSDUCR"/>
</dbReference>
<dbReference type="Pfam" id="PF00015">
    <property type="entry name" value="MCPsignal"/>
    <property type="match status" value="1"/>
</dbReference>
<dbReference type="InterPro" id="IPR003660">
    <property type="entry name" value="HAMP_dom"/>
</dbReference>
<keyword evidence="5 8" id="KW-0472">Membrane</keyword>
<dbReference type="EMBL" id="PDDY01000001">
    <property type="protein sequence ID" value="PEH42443.1"/>
    <property type="molecule type" value="Genomic_DNA"/>
</dbReference>
<comment type="caution">
    <text evidence="11">The sequence shown here is derived from an EMBL/GenBank/DDBJ whole genome shotgun (WGS) entry which is preliminary data.</text>
</comment>
<dbReference type="InterPro" id="IPR004089">
    <property type="entry name" value="MCPsignal_dom"/>
</dbReference>
<dbReference type="SMART" id="SM00304">
    <property type="entry name" value="HAMP"/>
    <property type="match status" value="1"/>
</dbReference>
<sequence>MLSSLRARIVAACVAIVVFALCASTVIGYVVTRAANLEDLNRNLSATALGNGNGIRDWVASKRQMIESLGDTALSADPVPGFLQMAAAGSFLNVYAGYPDKTSKFSDPTGIPDGYDPTARPWYRQAAEAGRSVVTTPYADARTGKVVVTFAVPVMRDGQLKAVVSGDVTMDNVIANVKSIRPTPGSFAMLVDGSGQIVAHPDAALTGKALSTLSPDLANLPLAALDATDKPFVARIGGANKLLRAQPIAGTDWRLVVAIDEAEAMAGIRSLLVTFAIVFVAIVLLASAVVVALTGTAFRRLSQVREAMAAIGSGSGDLTQRLPAEGRDEVADIARSFNAFVGKLHDVMREVRDASESVRAAADEIAAGNADLSSRTESAAASLQQTAASMEQITATVGQSASAATQADERAGEASRIATHGGEAVSRVVATMEKIEQASSRIGDIIGVIDGIAFQTNILALNAAVEAARAGEQGRGFAVVAQEVRSLAQRSAQAAREVKALVETTVERVGDGASQVRSAGATMDEIVGNVANVTTIISEIRHAANEQTRGIQEVNHAVTQLDEMVQQNAALVEQSTAAAAALQSQAGALAATVARFRVA</sequence>
<dbReference type="InterPro" id="IPR033479">
    <property type="entry name" value="dCache_1"/>
</dbReference>
<dbReference type="RefSeq" id="WP_096751055.1">
    <property type="nucleotide sequence ID" value="NZ_CADEPO010000013.1"/>
</dbReference>